<gene>
    <name evidence="1" type="ORF">RPERSI_LOCUS7557</name>
</gene>
<feature type="non-terminal residue" evidence="1">
    <location>
        <position position="1"/>
    </location>
</feature>
<reference evidence="1" key="1">
    <citation type="submission" date="2021-06" db="EMBL/GenBank/DDBJ databases">
        <authorList>
            <person name="Kallberg Y."/>
            <person name="Tangrot J."/>
            <person name="Rosling A."/>
        </authorList>
    </citation>
    <scope>NUCLEOTIDE SEQUENCE</scope>
    <source>
        <strain evidence="1">MA461A</strain>
    </source>
</reference>
<keyword evidence="2" id="KW-1185">Reference proteome</keyword>
<dbReference type="Proteomes" id="UP000789920">
    <property type="component" value="Unassembled WGS sequence"/>
</dbReference>
<proteinExistence type="predicted"/>
<sequence length="69" mass="8102">LKSSHLKKYECINTCCETEINILMKTLFLSTRIFLSLFYKSCNDKRHVNIVSEVLEIATLDEFQLHAQH</sequence>
<evidence type="ECO:0000313" key="2">
    <source>
        <dbReference type="Proteomes" id="UP000789920"/>
    </source>
</evidence>
<organism evidence="1 2">
    <name type="scientific">Racocetra persica</name>
    <dbReference type="NCBI Taxonomy" id="160502"/>
    <lineage>
        <taxon>Eukaryota</taxon>
        <taxon>Fungi</taxon>
        <taxon>Fungi incertae sedis</taxon>
        <taxon>Mucoromycota</taxon>
        <taxon>Glomeromycotina</taxon>
        <taxon>Glomeromycetes</taxon>
        <taxon>Diversisporales</taxon>
        <taxon>Gigasporaceae</taxon>
        <taxon>Racocetra</taxon>
    </lineage>
</organism>
<protein>
    <submittedName>
        <fullName evidence="1">27232_t:CDS:1</fullName>
    </submittedName>
</protein>
<comment type="caution">
    <text evidence="1">The sequence shown here is derived from an EMBL/GenBank/DDBJ whole genome shotgun (WGS) entry which is preliminary data.</text>
</comment>
<evidence type="ECO:0000313" key="1">
    <source>
        <dbReference type="EMBL" id="CAG8643002.1"/>
    </source>
</evidence>
<accession>A0ACA9NCM4</accession>
<dbReference type="EMBL" id="CAJVQC010012904">
    <property type="protein sequence ID" value="CAG8643002.1"/>
    <property type="molecule type" value="Genomic_DNA"/>
</dbReference>
<name>A0ACA9NCM4_9GLOM</name>